<gene>
    <name evidence="3" type="ORF">H6P81_000709</name>
</gene>
<dbReference type="InterPro" id="IPR012416">
    <property type="entry name" value="CBP60"/>
</dbReference>
<dbReference type="PANTHER" id="PTHR31713:SF51">
    <property type="entry name" value="CALMODULIN-BINDING PROTEIN 60 E"/>
    <property type="match status" value="1"/>
</dbReference>
<organism evidence="3 4">
    <name type="scientific">Aristolochia fimbriata</name>
    <name type="common">White veined hardy Dutchman's pipe vine</name>
    <dbReference type="NCBI Taxonomy" id="158543"/>
    <lineage>
        <taxon>Eukaryota</taxon>
        <taxon>Viridiplantae</taxon>
        <taxon>Streptophyta</taxon>
        <taxon>Embryophyta</taxon>
        <taxon>Tracheophyta</taxon>
        <taxon>Spermatophyta</taxon>
        <taxon>Magnoliopsida</taxon>
        <taxon>Magnoliidae</taxon>
        <taxon>Piperales</taxon>
        <taxon>Aristolochiaceae</taxon>
        <taxon>Aristolochia</taxon>
    </lineage>
</organism>
<name>A0AAV7F659_ARIFI</name>
<comment type="caution">
    <text evidence="3">The sequence shown here is derived from an EMBL/GenBank/DDBJ whole genome shotgun (WGS) entry which is preliminary data.</text>
</comment>
<dbReference type="GO" id="GO:0005634">
    <property type="term" value="C:nucleus"/>
    <property type="evidence" value="ECO:0007669"/>
    <property type="project" value="TreeGrafter"/>
</dbReference>
<reference evidence="3 4" key="1">
    <citation type="submission" date="2021-07" db="EMBL/GenBank/DDBJ databases">
        <title>The Aristolochia fimbriata genome: insights into angiosperm evolution, floral development and chemical biosynthesis.</title>
        <authorList>
            <person name="Jiao Y."/>
        </authorList>
    </citation>
    <scope>NUCLEOTIDE SEQUENCE [LARGE SCALE GENOMIC DNA]</scope>
    <source>
        <strain evidence="3">IBCAS-2021</strain>
        <tissue evidence="3">Leaf</tissue>
    </source>
</reference>
<dbReference type="GO" id="GO:0005516">
    <property type="term" value="F:calmodulin binding"/>
    <property type="evidence" value="ECO:0007669"/>
    <property type="project" value="InterPro"/>
</dbReference>
<proteinExistence type="predicted"/>
<dbReference type="GO" id="GO:0043565">
    <property type="term" value="F:sequence-specific DNA binding"/>
    <property type="evidence" value="ECO:0007669"/>
    <property type="project" value="TreeGrafter"/>
</dbReference>
<evidence type="ECO:0000313" key="3">
    <source>
        <dbReference type="EMBL" id="KAG9456201.1"/>
    </source>
</evidence>
<dbReference type="GO" id="GO:0080142">
    <property type="term" value="P:regulation of salicylic acid biosynthetic process"/>
    <property type="evidence" value="ECO:0007669"/>
    <property type="project" value="TreeGrafter"/>
</dbReference>
<dbReference type="AlphaFoldDB" id="A0AAV7F659"/>
<evidence type="ECO:0000313" key="4">
    <source>
        <dbReference type="Proteomes" id="UP000825729"/>
    </source>
</evidence>
<dbReference type="InterPro" id="IPR046831">
    <property type="entry name" value="Calmodulin_bind_N"/>
</dbReference>
<evidence type="ECO:0000259" key="1">
    <source>
        <dbReference type="Pfam" id="PF07887"/>
    </source>
</evidence>
<dbReference type="Proteomes" id="UP000825729">
    <property type="component" value="Unassembled WGS sequence"/>
</dbReference>
<dbReference type="Pfam" id="PF07887">
    <property type="entry name" value="Calmodulin_bind"/>
    <property type="match status" value="1"/>
</dbReference>
<dbReference type="SUPFAM" id="SSF56112">
    <property type="entry name" value="Protein kinase-like (PK-like)"/>
    <property type="match status" value="1"/>
</dbReference>
<accession>A0AAV7F659</accession>
<keyword evidence="4" id="KW-1185">Reference proteome</keyword>
<feature type="domain" description="Calmodulin binding protein central" evidence="2">
    <location>
        <begin position="305"/>
        <end position="364"/>
    </location>
</feature>
<dbReference type="EMBL" id="JAINDJ010000002">
    <property type="protein sequence ID" value="KAG9456201.1"/>
    <property type="molecule type" value="Genomic_DNA"/>
</dbReference>
<dbReference type="PANTHER" id="PTHR31713">
    <property type="entry name" value="OS02G0177800 PROTEIN"/>
    <property type="match status" value="1"/>
</dbReference>
<dbReference type="InterPro" id="IPR011009">
    <property type="entry name" value="Kinase-like_dom_sf"/>
</dbReference>
<dbReference type="Pfam" id="PF20451">
    <property type="entry name" value="Calmod_bind_M"/>
    <property type="match status" value="1"/>
</dbReference>
<dbReference type="GO" id="GO:0003700">
    <property type="term" value="F:DNA-binding transcription factor activity"/>
    <property type="evidence" value="ECO:0007669"/>
    <property type="project" value="TreeGrafter"/>
</dbReference>
<sequence>MSRQWPEKDWPLESFFPPTHVGRRLLGPVDQAVEQRIPPPVENPHRDIEFSVASQPFRGLGYQSESSEEPSGWSIYSRTVLTFKYEIKELIRSSDVANIYEGRRRSDGLSVALKEVHNFESAIEELKELERLEDSPLIDKFFDQEDAYAGCQPLHCRCKGRRGQGAAIHVFLLHANTGHVVVERSKSSVKLNVLVLEGDFNDEADDSWTKERFESFEVEELKGERPLLTGDLDVSVTEGVLGLSLGDLTFADNSIKLDKKLEIQIGCESCSWLFVDEITDREATTDAFTVKDHRGELYKKHYPPALHDQVWRLDRIAKEGALHKKLLFAGIFTVKDFLRLLVRDHKKLLKVLGSGMSQRMWENT</sequence>
<feature type="domain" description="Calmodulin binding protein-like N-terminal" evidence="1">
    <location>
        <begin position="162"/>
        <end position="293"/>
    </location>
</feature>
<dbReference type="InterPro" id="IPR046830">
    <property type="entry name" value="Calmod_bind_M"/>
</dbReference>
<evidence type="ECO:0000259" key="2">
    <source>
        <dbReference type="Pfam" id="PF20451"/>
    </source>
</evidence>
<protein>
    <submittedName>
        <fullName evidence="3">Uncharacterized protein</fullName>
    </submittedName>
</protein>